<dbReference type="EMBL" id="JBGBPQ010000015">
    <property type="protein sequence ID" value="KAL1510527.1"/>
    <property type="molecule type" value="Genomic_DNA"/>
</dbReference>
<organism evidence="3 4">
    <name type="scientific">Prymnesium parvum</name>
    <name type="common">Toxic golden alga</name>
    <dbReference type="NCBI Taxonomy" id="97485"/>
    <lineage>
        <taxon>Eukaryota</taxon>
        <taxon>Haptista</taxon>
        <taxon>Haptophyta</taxon>
        <taxon>Prymnesiophyceae</taxon>
        <taxon>Prymnesiales</taxon>
        <taxon>Prymnesiaceae</taxon>
        <taxon>Prymnesium</taxon>
    </lineage>
</organism>
<feature type="coiled-coil region" evidence="1">
    <location>
        <begin position="11"/>
        <end position="52"/>
    </location>
</feature>
<feature type="region of interest" description="Disordered" evidence="2">
    <location>
        <begin position="62"/>
        <end position="94"/>
    </location>
</feature>
<dbReference type="Proteomes" id="UP001515480">
    <property type="component" value="Unassembled WGS sequence"/>
</dbReference>
<keyword evidence="4" id="KW-1185">Reference proteome</keyword>
<keyword evidence="1" id="KW-0175">Coiled coil</keyword>
<feature type="compositionally biased region" description="Basic and acidic residues" evidence="2">
    <location>
        <begin position="72"/>
        <end position="93"/>
    </location>
</feature>
<protein>
    <recommendedName>
        <fullName evidence="5">Meiosis-specific nuclear structural protein 1</fullName>
    </recommendedName>
</protein>
<evidence type="ECO:0000313" key="4">
    <source>
        <dbReference type="Proteomes" id="UP001515480"/>
    </source>
</evidence>
<evidence type="ECO:0000313" key="3">
    <source>
        <dbReference type="EMBL" id="KAL1510527.1"/>
    </source>
</evidence>
<feature type="compositionally biased region" description="Basic and acidic residues" evidence="2">
    <location>
        <begin position="126"/>
        <end position="135"/>
    </location>
</feature>
<reference evidence="3 4" key="1">
    <citation type="journal article" date="2024" name="Science">
        <title>Giant polyketide synthase enzymes in the biosynthesis of giant marine polyether toxins.</title>
        <authorList>
            <person name="Fallon T.R."/>
            <person name="Shende V.V."/>
            <person name="Wierzbicki I.H."/>
            <person name="Pendleton A.L."/>
            <person name="Watervoot N.F."/>
            <person name="Auber R.P."/>
            <person name="Gonzalez D.J."/>
            <person name="Wisecaver J.H."/>
            <person name="Moore B.S."/>
        </authorList>
    </citation>
    <scope>NUCLEOTIDE SEQUENCE [LARGE SCALE GENOMIC DNA]</scope>
    <source>
        <strain evidence="3 4">12B1</strain>
    </source>
</reference>
<comment type="caution">
    <text evidence="3">The sequence shown here is derived from an EMBL/GenBank/DDBJ whole genome shotgun (WGS) entry which is preliminary data.</text>
</comment>
<sequence>MKIVDDLKQWQQEQEKAFELQREELAAEKQRLFLEEKRLKAVEREVKEAKGKQIAEHTVHLDVSPSHARQPNRKEIESVQEKQSIETKKRTNLDGDEAALAMRMRVMGEERARFEEEERIRREVREELNRERKSDTQYASHCQPHQQQQHVQHRSNLSKLEKPSSSSSSSRYFDIYDDIKELERTIARLQGEQRVERNSYREGELEAARFDLRQKQRLLRDM</sequence>
<accession>A0AB34IZG5</accession>
<gene>
    <name evidence="3" type="ORF">AB1Y20_006830</name>
</gene>
<feature type="region of interest" description="Disordered" evidence="2">
    <location>
        <begin position="126"/>
        <end position="172"/>
    </location>
</feature>
<evidence type="ECO:0000256" key="2">
    <source>
        <dbReference type="SAM" id="MobiDB-lite"/>
    </source>
</evidence>
<evidence type="ECO:0000256" key="1">
    <source>
        <dbReference type="SAM" id="Coils"/>
    </source>
</evidence>
<name>A0AB34IZG5_PRYPA</name>
<feature type="compositionally biased region" description="Low complexity" evidence="2">
    <location>
        <begin position="141"/>
        <end position="150"/>
    </location>
</feature>
<dbReference type="AlphaFoldDB" id="A0AB34IZG5"/>
<evidence type="ECO:0008006" key="5">
    <source>
        <dbReference type="Google" id="ProtNLM"/>
    </source>
</evidence>
<proteinExistence type="predicted"/>